<dbReference type="InterPro" id="IPR005064">
    <property type="entry name" value="BUG"/>
</dbReference>
<feature type="chain" id="PRO_5045875410" evidence="2">
    <location>
        <begin position="19"/>
        <end position="322"/>
    </location>
</feature>
<evidence type="ECO:0000256" key="1">
    <source>
        <dbReference type="ARBA" id="ARBA00006987"/>
    </source>
</evidence>
<proteinExistence type="inferred from homology"/>
<evidence type="ECO:0000256" key="2">
    <source>
        <dbReference type="SAM" id="SignalP"/>
    </source>
</evidence>
<comment type="caution">
    <text evidence="3">The sequence shown here is derived from an EMBL/GenBank/DDBJ whole genome shotgun (WGS) entry which is preliminary data.</text>
</comment>
<reference evidence="4" key="1">
    <citation type="journal article" date="2021" name="Syst. Appl. Microbiol.">
        <title>Roseomonas hellenica sp. nov., isolated from roots of wild-growing Alkanna tinctoria.</title>
        <authorList>
            <person name="Rat A."/>
            <person name="Naranjo H.D."/>
            <person name="Lebbe L."/>
            <person name="Cnockaert M."/>
            <person name="Krigas N."/>
            <person name="Grigoriadou K."/>
            <person name="Maloupa E."/>
            <person name="Willems A."/>
        </authorList>
    </citation>
    <scope>NUCLEOTIDE SEQUENCE [LARGE SCALE GENOMIC DNA]</scope>
    <source>
        <strain evidence="4">LMG 31159</strain>
    </source>
</reference>
<dbReference type="PIRSF" id="PIRSF017082">
    <property type="entry name" value="YflP"/>
    <property type="match status" value="1"/>
</dbReference>
<dbReference type="RefSeq" id="WP_211868528.1">
    <property type="nucleotide sequence ID" value="NZ_JAAEDI010000010.1"/>
</dbReference>
<dbReference type="Gene3D" id="3.40.190.150">
    <property type="entry name" value="Bordetella uptake gene, domain 1"/>
    <property type="match status" value="1"/>
</dbReference>
<keyword evidence="4" id="KW-1185">Reference proteome</keyword>
<dbReference type="InterPro" id="IPR042100">
    <property type="entry name" value="Bug_dom1"/>
</dbReference>
<organism evidence="3 4">
    <name type="scientific">Neoroseomonas terrae</name>
    <dbReference type="NCBI Taxonomy" id="424799"/>
    <lineage>
        <taxon>Bacteria</taxon>
        <taxon>Pseudomonadati</taxon>
        <taxon>Pseudomonadota</taxon>
        <taxon>Alphaproteobacteria</taxon>
        <taxon>Acetobacterales</taxon>
        <taxon>Acetobacteraceae</taxon>
        <taxon>Neoroseomonas</taxon>
    </lineage>
</organism>
<dbReference type="Pfam" id="PF03401">
    <property type="entry name" value="TctC"/>
    <property type="match status" value="1"/>
</dbReference>
<dbReference type="InterPro" id="IPR006311">
    <property type="entry name" value="TAT_signal"/>
</dbReference>
<dbReference type="CDD" id="cd13578">
    <property type="entry name" value="PBP2_Bug27"/>
    <property type="match status" value="1"/>
</dbReference>
<keyword evidence="2" id="KW-0732">Signal</keyword>
<gene>
    <name evidence="3" type="ORF">GXW78_10420</name>
</gene>
<feature type="signal peptide" evidence="2">
    <location>
        <begin position="1"/>
        <end position="18"/>
    </location>
</feature>
<evidence type="ECO:0000313" key="4">
    <source>
        <dbReference type="Proteomes" id="UP000698752"/>
    </source>
</evidence>
<dbReference type="Gene3D" id="3.40.190.10">
    <property type="entry name" value="Periplasmic binding protein-like II"/>
    <property type="match status" value="1"/>
</dbReference>
<protein>
    <submittedName>
        <fullName evidence="3">Tripartite tricarboxylate transporter substrate binding protein</fullName>
    </submittedName>
</protein>
<name>A0ABS5EGC7_9PROT</name>
<accession>A0ABS5EGC7</accession>
<sequence>MRISRRSLLAAAATTAMAAPAIAQPAFPTRPIRMVVPFAPGGATDLITRLLAEEMARPLGQNVVVENRSGASGTIAGNFVARGPADGYTLFMGTTGTNILAPFFVLDAPYETERDFRGVAMVAGIANLLVVGPAIPATTVQEFIAYARANPGRVNYAATGSGSQMAMELFLQRAGITATAVNYRGSGPALQDMIRGDVHATMDLISSTLPTVQDGQLRALGVSTTARNPRAPAVPTLQEAGVPGYEFLSWQGVFAPRATPDAIVEKLSQAINDALANPELRRRIEAMAADPMGGTPAEMDRYIAREVATLSAVARAAGIRPQ</sequence>
<dbReference type="PROSITE" id="PS51318">
    <property type="entry name" value="TAT"/>
    <property type="match status" value="1"/>
</dbReference>
<dbReference type="PANTHER" id="PTHR42928:SF5">
    <property type="entry name" value="BLR1237 PROTEIN"/>
    <property type="match status" value="1"/>
</dbReference>
<evidence type="ECO:0000313" key="3">
    <source>
        <dbReference type="EMBL" id="MBR0650077.1"/>
    </source>
</evidence>
<dbReference type="Proteomes" id="UP000698752">
    <property type="component" value="Unassembled WGS sequence"/>
</dbReference>
<dbReference type="PANTHER" id="PTHR42928">
    <property type="entry name" value="TRICARBOXYLATE-BINDING PROTEIN"/>
    <property type="match status" value="1"/>
</dbReference>
<comment type="similarity">
    <text evidence="1">Belongs to the UPF0065 (bug) family.</text>
</comment>
<dbReference type="EMBL" id="JAAEDI010000010">
    <property type="protein sequence ID" value="MBR0650077.1"/>
    <property type="molecule type" value="Genomic_DNA"/>
</dbReference>
<dbReference type="SUPFAM" id="SSF53850">
    <property type="entry name" value="Periplasmic binding protein-like II"/>
    <property type="match status" value="1"/>
</dbReference>